<proteinExistence type="inferred from homology"/>
<dbReference type="InterPro" id="IPR050097">
    <property type="entry name" value="Ferredoxin-NADP_redctase_2"/>
</dbReference>
<keyword evidence="3 4" id="KW-0560">Oxidoreductase</keyword>
<dbReference type="SUPFAM" id="SSF51905">
    <property type="entry name" value="FAD/NAD(P)-binding domain"/>
    <property type="match status" value="1"/>
</dbReference>
<comment type="subunit">
    <text evidence="4">Homodimer.</text>
</comment>
<dbReference type="EMBL" id="CYZU01000019">
    <property type="protein sequence ID" value="CUO45977.1"/>
    <property type="molecule type" value="Genomic_DNA"/>
</dbReference>
<organism evidence="6 7">
    <name type="scientific">Faecalicatena contorta</name>
    <dbReference type="NCBI Taxonomy" id="39482"/>
    <lineage>
        <taxon>Bacteria</taxon>
        <taxon>Bacillati</taxon>
        <taxon>Bacillota</taxon>
        <taxon>Clostridia</taxon>
        <taxon>Lachnospirales</taxon>
        <taxon>Lachnospiraceae</taxon>
        <taxon>Faecalicatena</taxon>
    </lineage>
</organism>
<evidence type="ECO:0000256" key="2">
    <source>
        <dbReference type="ARBA" id="ARBA00022630"/>
    </source>
</evidence>
<feature type="domain" description="FAD/NAD(P)-binding" evidence="5">
    <location>
        <begin position="6"/>
        <end position="292"/>
    </location>
</feature>
<dbReference type="Gene3D" id="3.50.50.60">
    <property type="entry name" value="FAD/NAD(P)-binding domain"/>
    <property type="match status" value="2"/>
</dbReference>
<dbReference type="InterPro" id="IPR005982">
    <property type="entry name" value="Thioredox_Rdtase"/>
</dbReference>
<dbReference type="AlphaFoldDB" id="A0A174F8S2"/>
<dbReference type="Pfam" id="PF07992">
    <property type="entry name" value="Pyr_redox_2"/>
    <property type="match status" value="1"/>
</dbReference>
<dbReference type="NCBIfam" id="TIGR01292">
    <property type="entry name" value="TRX_reduct"/>
    <property type="match status" value="1"/>
</dbReference>
<dbReference type="STRING" id="39482.ERS852491_02272"/>
<dbReference type="OrthoDB" id="9806179at2"/>
<evidence type="ECO:0000256" key="4">
    <source>
        <dbReference type="RuleBase" id="RU003880"/>
    </source>
</evidence>
<reference evidence="6 7" key="1">
    <citation type="submission" date="2015-09" db="EMBL/GenBank/DDBJ databases">
        <authorList>
            <consortium name="Pathogen Informatics"/>
        </authorList>
    </citation>
    <scope>NUCLEOTIDE SEQUENCE [LARGE SCALE GENOMIC DNA]</scope>
    <source>
        <strain evidence="6 7">2789STDY5834876</strain>
    </source>
</reference>
<dbReference type="GO" id="GO:0019430">
    <property type="term" value="P:removal of superoxide radicals"/>
    <property type="evidence" value="ECO:0007669"/>
    <property type="project" value="UniProtKB-UniRule"/>
</dbReference>
<dbReference type="RefSeq" id="WP_050642019.1">
    <property type="nucleotide sequence ID" value="NZ_CABKUE010000009.1"/>
</dbReference>
<evidence type="ECO:0000259" key="5">
    <source>
        <dbReference type="Pfam" id="PF07992"/>
    </source>
</evidence>
<keyword evidence="2 4" id="KW-0285">Flavoprotein</keyword>
<dbReference type="InterPro" id="IPR023753">
    <property type="entry name" value="FAD/NAD-binding_dom"/>
</dbReference>
<comment type="cofactor">
    <cofactor evidence="4">
        <name>FAD</name>
        <dbReference type="ChEBI" id="CHEBI:57692"/>
    </cofactor>
</comment>
<evidence type="ECO:0000256" key="3">
    <source>
        <dbReference type="ARBA" id="ARBA00023002"/>
    </source>
</evidence>
<comment type="similarity">
    <text evidence="1 4">Belongs to the class-II pyridine nucleotide-disulfide oxidoreductase family.</text>
</comment>
<evidence type="ECO:0000313" key="7">
    <source>
        <dbReference type="Proteomes" id="UP000095544"/>
    </source>
</evidence>
<dbReference type="PRINTS" id="PR00469">
    <property type="entry name" value="PNDRDTASEII"/>
</dbReference>
<sequence length="306" mass="32923">MKEKEYDVVIVGGGPGGYTAALYAARSGFSVLVLEKLSPGGQMATTEQIDNYPGFEDGIDGYTLATKMKKGADRFGVETAFAQVDEMELTSNPKKLITSEGEVLGRTVILAMGASPRELDVPGEQEMRGHGVAYCAACDGMMYKNKTVVIAGGGNTAAADAILLSKICKEVHLVHRRDQLRASRIYIEPLNNSNIIFHWNTRITGVLHEKKVIGAKLEDVNTKEVSYLPCDGIFVAVGRVPDTAILEGQVTLDSHGYIQADETTRTNIPGVFAVGDVRTKPMRQIITAASDGAVASKYAEEFLSGM</sequence>
<keyword evidence="4" id="KW-0676">Redox-active center</keyword>
<dbReference type="InterPro" id="IPR036188">
    <property type="entry name" value="FAD/NAD-bd_sf"/>
</dbReference>
<dbReference type="Proteomes" id="UP000095544">
    <property type="component" value="Unassembled WGS sequence"/>
</dbReference>
<dbReference type="GO" id="GO:0004791">
    <property type="term" value="F:thioredoxin-disulfide reductase (NADPH) activity"/>
    <property type="evidence" value="ECO:0007669"/>
    <property type="project" value="UniProtKB-UniRule"/>
</dbReference>
<comment type="catalytic activity">
    <reaction evidence="4">
        <text>[thioredoxin]-dithiol + NADP(+) = [thioredoxin]-disulfide + NADPH + H(+)</text>
        <dbReference type="Rhea" id="RHEA:20345"/>
        <dbReference type="Rhea" id="RHEA-COMP:10698"/>
        <dbReference type="Rhea" id="RHEA-COMP:10700"/>
        <dbReference type="ChEBI" id="CHEBI:15378"/>
        <dbReference type="ChEBI" id="CHEBI:29950"/>
        <dbReference type="ChEBI" id="CHEBI:50058"/>
        <dbReference type="ChEBI" id="CHEBI:57783"/>
        <dbReference type="ChEBI" id="CHEBI:58349"/>
        <dbReference type="EC" id="1.8.1.9"/>
    </reaction>
</comment>
<dbReference type="PRINTS" id="PR00368">
    <property type="entry name" value="FADPNR"/>
</dbReference>
<dbReference type="EC" id="1.8.1.9" evidence="4"/>
<evidence type="ECO:0000313" key="6">
    <source>
        <dbReference type="EMBL" id="CUO45977.1"/>
    </source>
</evidence>
<accession>A0A174F8S2</accession>
<dbReference type="GO" id="GO:0005737">
    <property type="term" value="C:cytoplasm"/>
    <property type="evidence" value="ECO:0007669"/>
    <property type="project" value="InterPro"/>
</dbReference>
<dbReference type="PANTHER" id="PTHR48105">
    <property type="entry name" value="THIOREDOXIN REDUCTASE 1-RELATED-RELATED"/>
    <property type="match status" value="1"/>
</dbReference>
<evidence type="ECO:0000256" key="1">
    <source>
        <dbReference type="ARBA" id="ARBA00009333"/>
    </source>
</evidence>
<keyword evidence="4" id="KW-0274">FAD</keyword>
<protein>
    <recommendedName>
        <fullName evidence="4">Thioredoxin reductase</fullName>
        <ecNumber evidence="4">1.8.1.9</ecNumber>
    </recommendedName>
</protein>
<name>A0A174F8S2_9FIRM</name>
<gene>
    <name evidence="6" type="primary">trxB_1</name>
    <name evidence="6" type="ORF">ERS852491_02272</name>
</gene>